<evidence type="ECO:0000256" key="8">
    <source>
        <dbReference type="ARBA" id="ARBA00023136"/>
    </source>
</evidence>
<feature type="transmembrane region" description="Helical" evidence="9">
    <location>
        <begin position="266"/>
        <end position="287"/>
    </location>
</feature>
<comment type="similarity">
    <text evidence="2">Belongs to the binding-protein-dependent transport system permease family. MalFG subfamily.</text>
</comment>
<keyword evidence="4" id="KW-1003">Cell membrane</keyword>
<keyword evidence="6 9" id="KW-0812">Transmembrane</keyword>
<gene>
    <name evidence="11" type="ORF">WMO20_09555</name>
</gene>
<sequence>MTQATVSPARRTETAAQLRRGRILREVRSILRHLLLALLAGIWLVPILRLLVTSFSTDRGINVRRFFPASYTISNYVNILFHPDSVAQFPRWFTNTLVVACFNCVISTCFVLMVAYTLSCCRFKGRKLLQNLSVIVNLFPGVLAMIAVYFVLKYLNLTNSYAGLIMVYAGSSGLGYLICKGFFDTIPVSLREAAKLDGASDARVFFQVVLPMSRPILVYTIISSFMVPWTDFVMAKMILNSGLSADWTVAIGLYNMLQKTLINNYFALFCAGGVLVSIPISILFVIMQKFYVEGITTGADKG</sequence>
<accession>A0ABV1C407</accession>
<evidence type="ECO:0000256" key="9">
    <source>
        <dbReference type="RuleBase" id="RU363032"/>
    </source>
</evidence>
<feature type="transmembrane region" description="Helical" evidence="9">
    <location>
        <begin position="204"/>
        <end position="227"/>
    </location>
</feature>
<dbReference type="PROSITE" id="PS50928">
    <property type="entry name" value="ABC_TM1"/>
    <property type="match status" value="1"/>
</dbReference>
<proteinExistence type="inferred from homology"/>
<feature type="transmembrane region" description="Helical" evidence="9">
    <location>
        <begin position="164"/>
        <end position="183"/>
    </location>
</feature>
<comment type="subcellular location">
    <subcellularLocation>
        <location evidence="1 9">Cell membrane</location>
        <topology evidence="1 9">Multi-pass membrane protein</topology>
    </subcellularLocation>
</comment>
<evidence type="ECO:0000313" key="12">
    <source>
        <dbReference type="Proteomes" id="UP001465119"/>
    </source>
</evidence>
<keyword evidence="3 9" id="KW-0813">Transport</keyword>
<dbReference type="RefSeq" id="WP_349186680.1">
    <property type="nucleotide sequence ID" value="NZ_JBBMEN010000013.1"/>
</dbReference>
<keyword evidence="5" id="KW-0762">Sugar transport</keyword>
<dbReference type="InterPro" id="IPR000515">
    <property type="entry name" value="MetI-like"/>
</dbReference>
<dbReference type="Gene3D" id="1.10.3720.10">
    <property type="entry name" value="MetI-like"/>
    <property type="match status" value="1"/>
</dbReference>
<evidence type="ECO:0000259" key="10">
    <source>
        <dbReference type="PROSITE" id="PS50928"/>
    </source>
</evidence>
<dbReference type="InterPro" id="IPR050901">
    <property type="entry name" value="BP-dep_ABC_trans_perm"/>
</dbReference>
<evidence type="ECO:0000256" key="6">
    <source>
        <dbReference type="ARBA" id="ARBA00022692"/>
    </source>
</evidence>
<dbReference type="CDD" id="cd06261">
    <property type="entry name" value="TM_PBP2"/>
    <property type="match status" value="1"/>
</dbReference>
<evidence type="ECO:0000256" key="3">
    <source>
        <dbReference type="ARBA" id="ARBA00022448"/>
    </source>
</evidence>
<comment type="caution">
    <text evidence="11">The sequence shown here is derived from an EMBL/GenBank/DDBJ whole genome shotgun (WGS) entry which is preliminary data.</text>
</comment>
<feature type="domain" description="ABC transmembrane type-1" evidence="10">
    <location>
        <begin position="93"/>
        <end position="287"/>
    </location>
</feature>
<dbReference type="PANTHER" id="PTHR32243">
    <property type="entry name" value="MALTOSE TRANSPORT SYSTEM PERMEASE-RELATED"/>
    <property type="match status" value="1"/>
</dbReference>
<feature type="transmembrane region" description="Helical" evidence="9">
    <location>
        <begin position="92"/>
        <end position="116"/>
    </location>
</feature>
<keyword evidence="7 9" id="KW-1133">Transmembrane helix</keyword>
<dbReference type="InterPro" id="IPR035906">
    <property type="entry name" value="MetI-like_sf"/>
</dbReference>
<evidence type="ECO:0000256" key="4">
    <source>
        <dbReference type="ARBA" id="ARBA00022475"/>
    </source>
</evidence>
<dbReference type="Proteomes" id="UP001465119">
    <property type="component" value="Unassembled WGS sequence"/>
</dbReference>
<evidence type="ECO:0000256" key="1">
    <source>
        <dbReference type="ARBA" id="ARBA00004651"/>
    </source>
</evidence>
<name>A0ABV1C407_9FIRM</name>
<keyword evidence="8 9" id="KW-0472">Membrane</keyword>
<dbReference type="PANTHER" id="PTHR32243:SF50">
    <property type="entry name" value="MALTOSE_MALTODEXTRIN TRANSPORT SYSTEM PERMEASE PROTEIN MALG"/>
    <property type="match status" value="1"/>
</dbReference>
<dbReference type="EMBL" id="JBBMEN010000013">
    <property type="protein sequence ID" value="MEQ2386169.1"/>
    <property type="molecule type" value="Genomic_DNA"/>
</dbReference>
<feature type="transmembrane region" description="Helical" evidence="9">
    <location>
        <begin position="128"/>
        <end position="152"/>
    </location>
</feature>
<reference evidence="11 12" key="1">
    <citation type="submission" date="2024-03" db="EMBL/GenBank/DDBJ databases">
        <title>Human intestinal bacterial collection.</title>
        <authorList>
            <person name="Pauvert C."/>
            <person name="Hitch T.C.A."/>
            <person name="Clavel T."/>
        </authorList>
    </citation>
    <scope>NUCLEOTIDE SEQUENCE [LARGE SCALE GENOMIC DNA]</scope>
    <source>
        <strain evidence="11 12">CLA-AA-H281</strain>
    </source>
</reference>
<keyword evidence="12" id="KW-1185">Reference proteome</keyword>
<feature type="transmembrane region" description="Helical" evidence="9">
    <location>
        <begin position="30"/>
        <end position="52"/>
    </location>
</feature>
<evidence type="ECO:0000256" key="5">
    <source>
        <dbReference type="ARBA" id="ARBA00022597"/>
    </source>
</evidence>
<organism evidence="11 12">
    <name type="scientific">Faecalibacterium intestinale</name>
    <dbReference type="NCBI Taxonomy" id="3133155"/>
    <lineage>
        <taxon>Bacteria</taxon>
        <taxon>Bacillati</taxon>
        <taxon>Bacillota</taxon>
        <taxon>Clostridia</taxon>
        <taxon>Eubacteriales</taxon>
        <taxon>Oscillospiraceae</taxon>
        <taxon>Faecalibacterium</taxon>
    </lineage>
</organism>
<evidence type="ECO:0000313" key="11">
    <source>
        <dbReference type="EMBL" id="MEQ2386169.1"/>
    </source>
</evidence>
<evidence type="ECO:0000256" key="2">
    <source>
        <dbReference type="ARBA" id="ARBA00009047"/>
    </source>
</evidence>
<protein>
    <submittedName>
        <fullName evidence="11">ABC transporter permease subunit</fullName>
    </submittedName>
</protein>
<dbReference type="Pfam" id="PF00528">
    <property type="entry name" value="BPD_transp_1"/>
    <property type="match status" value="1"/>
</dbReference>
<dbReference type="SUPFAM" id="SSF161098">
    <property type="entry name" value="MetI-like"/>
    <property type="match status" value="1"/>
</dbReference>
<evidence type="ECO:0000256" key="7">
    <source>
        <dbReference type="ARBA" id="ARBA00022989"/>
    </source>
</evidence>